<dbReference type="SUPFAM" id="SSF47384">
    <property type="entry name" value="Homodimeric domain of signal transducing histidine kinase"/>
    <property type="match status" value="1"/>
</dbReference>
<dbReference type="Pfam" id="PF00512">
    <property type="entry name" value="HisKA"/>
    <property type="match status" value="1"/>
</dbReference>
<keyword evidence="5" id="KW-0418">Kinase</keyword>
<dbReference type="PANTHER" id="PTHR43547:SF2">
    <property type="entry name" value="HYBRID SIGNAL TRANSDUCTION HISTIDINE KINASE C"/>
    <property type="match status" value="1"/>
</dbReference>
<evidence type="ECO:0000259" key="9">
    <source>
        <dbReference type="PROSITE" id="PS50109"/>
    </source>
</evidence>
<evidence type="ECO:0000259" key="11">
    <source>
        <dbReference type="PROSITE" id="PS50112"/>
    </source>
</evidence>
<dbReference type="PANTHER" id="PTHR43547">
    <property type="entry name" value="TWO-COMPONENT HISTIDINE KINASE"/>
    <property type="match status" value="1"/>
</dbReference>
<dbReference type="InterPro" id="IPR036890">
    <property type="entry name" value="HATPase_C_sf"/>
</dbReference>
<evidence type="ECO:0000256" key="6">
    <source>
        <dbReference type="ARBA" id="ARBA00023012"/>
    </source>
</evidence>
<dbReference type="SUPFAM" id="SSF52172">
    <property type="entry name" value="CheY-like"/>
    <property type="match status" value="1"/>
</dbReference>
<dbReference type="RefSeq" id="WP_127085539.1">
    <property type="nucleotide sequence ID" value="NZ_RSCL01000024.1"/>
</dbReference>
<dbReference type="Pfam" id="PF02518">
    <property type="entry name" value="HATPase_c"/>
    <property type="match status" value="1"/>
</dbReference>
<dbReference type="PRINTS" id="PR00344">
    <property type="entry name" value="BCTRLSENSOR"/>
</dbReference>
<evidence type="ECO:0000259" key="10">
    <source>
        <dbReference type="PROSITE" id="PS50110"/>
    </source>
</evidence>
<feature type="domain" description="PAC" evidence="12">
    <location>
        <begin position="276"/>
        <end position="328"/>
    </location>
</feature>
<name>A0A3S1C4Z5_9CYAN</name>
<dbReference type="SUPFAM" id="SSF55874">
    <property type="entry name" value="ATPase domain of HSP90 chaperone/DNA topoisomerase II/histidine kinase"/>
    <property type="match status" value="1"/>
</dbReference>
<dbReference type="OrthoDB" id="5555607at2"/>
<accession>A0A3S1C4Z5</accession>
<dbReference type="CDD" id="cd17580">
    <property type="entry name" value="REC_2_DhkD-like"/>
    <property type="match status" value="1"/>
</dbReference>
<dbReference type="SMART" id="SM00388">
    <property type="entry name" value="HisKA"/>
    <property type="match status" value="1"/>
</dbReference>
<evidence type="ECO:0000313" key="13">
    <source>
        <dbReference type="EMBL" id="RUT00314.1"/>
    </source>
</evidence>
<reference evidence="13" key="2">
    <citation type="journal article" date="2019" name="Genome Biol. Evol.">
        <title>Day and night: Metabolic profiles and evolutionary relationships of six axenic non-marine cyanobacteria.</title>
        <authorList>
            <person name="Will S.E."/>
            <person name="Henke P."/>
            <person name="Boedeker C."/>
            <person name="Huang S."/>
            <person name="Brinkmann H."/>
            <person name="Rohde M."/>
            <person name="Jarek M."/>
            <person name="Friedl T."/>
            <person name="Seufert S."/>
            <person name="Schumacher M."/>
            <person name="Overmann J."/>
            <person name="Neumann-Schaal M."/>
            <person name="Petersen J."/>
        </authorList>
    </citation>
    <scope>NUCLEOTIDE SEQUENCE [LARGE SCALE GENOMIC DNA]</scope>
    <source>
        <strain evidence="13">PCC 7102</strain>
    </source>
</reference>
<feature type="domain" description="PAC" evidence="12">
    <location>
        <begin position="529"/>
        <end position="582"/>
    </location>
</feature>
<dbReference type="EMBL" id="RSCL01000024">
    <property type="protein sequence ID" value="RUT00314.1"/>
    <property type="molecule type" value="Genomic_DNA"/>
</dbReference>
<dbReference type="PROSITE" id="PS50109">
    <property type="entry name" value="HIS_KIN"/>
    <property type="match status" value="1"/>
</dbReference>
<evidence type="ECO:0000256" key="5">
    <source>
        <dbReference type="ARBA" id="ARBA00022777"/>
    </source>
</evidence>
<dbReference type="InterPro" id="IPR004358">
    <property type="entry name" value="Sig_transdc_His_kin-like_C"/>
</dbReference>
<dbReference type="PROSITE" id="PS50112">
    <property type="entry name" value="PAS"/>
    <property type="match status" value="2"/>
</dbReference>
<evidence type="ECO:0000256" key="8">
    <source>
        <dbReference type="PROSITE-ProRule" id="PRU00169"/>
    </source>
</evidence>
<protein>
    <recommendedName>
        <fullName evidence="2">histidine kinase</fullName>
        <ecNumber evidence="2">2.7.13.3</ecNumber>
    </recommendedName>
</protein>
<keyword evidence="14" id="KW-1185">Reference proteome</keyword>
<feature type="domain" description="PAS" evidence="11">
    <location>
        <begin position="456"/>
        <end position="526"/>
    </location>
</feature>
<dbReference type="InterPro" id="IPR035965">
    <property type="entry name" value="PAS-like_dom_sf"/>
</dbReference>
<feature type="domain" description="PAS" evidence="11">
    <location>
        <begin position="201"/>
        <end position="246"/>
    </location>
</feature>
<dbReference type="InterPro" id="IPR000700">
    <property type="entry name" value="PAS-assoc_C"/>
</dbReference>
<dbReference type="Proteomes" id="UP000271624">
    <property type="component" value="Unassembled WGS sequence"/>
</dbReference>
<organism evidence="13 14">
    <name type="scientific">Dulcicalothrix desertica PCC 7102</name>
    <dbReference type="NCBI Taxonomy" id="232991"/>
    <lineage>
        <taxon>Bacteria</taxon>
        <taxon>Bacillati</taxon>
        <taxon>Cyanobacteriota</taxon>
        <taxon>Cyanophyceae</taxon>
        <taxon>Nostocales</taxon>
        <taxon>Calotrichaceae</taxon>
        <taxon>Dulcicalothrix</taxon>
    </lineage>
</organism>
<dbReference type="FunFam" id="3.30.565.10:FF:000006">
    <property type="entry name" value="Sensor histidine kinase WalK"/>
    <property type="match status" value="1"/>
</dbReference>
<keyword evidence="4" id="KW-0808">Transferase</keyword>
<evidence type="ECO:0000256" key="4">
    <source>
        <dbReference type="ARBA" id="ARBA00022679"/>
    </source>
</evidence>
<feature type="domain" description="PAC" evidence="12">
    <location>
        <begin position="402"/>
        <end position="455"/>
    </location>
</feature>
<keyword evidence="6" id="KW-0902">Two-component regulatory system</keyword>
<proteinExistence type="predicted"/>
<dbReference type="EC" id="2.7.13.3" evidence="2"/>
<sequence>MLPEETSSNLPANMQQMQKGDSIIQEDGMLLHIGDGTICGCNNIACFGYTPNEMIGKSLFDLFIQIIDVDGASYTHNTYPAIAAFETSNSYQKVIIGFCNSNSENAIWLELNFQPLFLSGAKKPYAVVSNFHVLGEIQAQNNFIPNGHSRTIEQIISKTYFDLETENTNLSNVNDDLQLVLEELSVAEEELQYQNLLLETERQRYQDLFNFAPDGYLVTDTKGKIQEANQSIAILLCSKQRDLIGKYVTAFIPRQEYQAFYSLFNQLRALPQLQTQTKQFFIQPNNAAPFYAEVTVASIHDNVGQFTGLRWSIRDISDRKQQEQALQQSELNFRTLADTMPQLFWTTLPDGYHDYFNSRWFEYTGMTLEQTQGWGWSHLLHSDDQQRCLDIWNESLRTGKYYNIEYRFKRASDGQYRWFLGKAFPLRDKDGKIIRWFGSCTDIDDTKRVEQALRESEERYRILTEVAPQVVWMSQNDGKITYCNQYWLDYTGLSMQQTIGYQWVGAIHPEDRNKVSTIWNHATGNGDNYEAEVRCRRASDGMYRWFIARGLPLKDDSGQIVKWVGVANDIHDRKESEIERERLLLSEQAAREQAENANRVKDEFLAVLSHELRTPLNPIIGWVKLLKSGKLNPAKISEALNIIERNAKLQVDLIEDLLDVSRILRGKLTLNATRVNLVGVISAAIDTVRLAAESKGIEIESNFGGGSAEALITMVGDAARLQQIFWNLLSNAIKFTPGGGHVKVDLLMEVPFVKVIVSDSGKGINSEFLPHIFDYFRQEDSTTTRKFGGLGLGLAIVRNLVELHGGTVEAHSSGLNQGASFTVKLPLLNSAESKVLSAENLSLSTQHDSLSTKSLLSGVRVLAVDDDPDSRDFISFALELYGAEVQSVSSAVEALQLLTISKPHILVSDIGMPLMDGYELLRQVRKWAPQNGGLIPAIAVTAFAGEYDRQKVLDAGFHLHVTKPVEPDALADAIAKLLPNK</sequence>
<reference evidence="13" key="1">
    <citation type="submission" date="2018-12" db="EMBL/GenBank/DDBJ databases">
        <authorList>
            <person name="Will S."/>
            <person name="Neumann-Schaal M."/>
            <person name="Henke P."/>
        </authorList>
    </citation>
    <scope>NUCLEOTIDE SEQUENCE</scope>
    <source>
        <strain evidence="13">PCC 7102</strain>
    </source>
</reference>
<dbReference type="InterPro" id="IPR001789">
    <property type="entry name" value="Sig_transdc_resp-reg_receiver"/>
</dbReference>
<dbReference type="FunFam" id="3.30.450.20:FF:000099">
    <property type="entry name" value="Sensory box sensor histidine kinase"/>
    <property type="match status" value="2"/>
</dbReference>
<dbReference type="SMART" id="SM00086">
    <property type="entry name" value="PAC"/>
    <property type="match status" value="3"/>
</dbReference>
<dbReference type="CDD" id="cd00082">
    <property type="entry name" value="HisKA"/>
    <property type="match status" value="1"/>
</dbReference>
<dbReference type="SUPFAM" id="SSF55785">
    <property type="entry name" value="PYP-like sensor domain (PAS domain)"/>
    <property type="match status" value="3"/>
</dbReference>
<dbReference type="GO" id="GO:0000155">
    <property type="term" value="F:phosphorelay sensor kinase activity"/>
    <property type="evidence" value="ECO:0007669"/>
    <property type="project" value="InterPro"/>
</dbReference>
<gene>
    <name evidence="13" type="ORF">DSM106972_074420</name>
</gene>
<dbReference type="InterPro" id="IPR000014">
    <property type="entry name" value="PAS"/>
</dbReference>
<dbReference type="InterPro" id="IPR013655">
    <property type="entry name" value="PAS_fold_3"/>
</dbReference>
<evidence type="ECO:0000256" key="1">
    <source>
        <dbReference type="ARBA" id="ARBA00000085"/>
    </source>
</evidence>
<evidence type="ECO:0000256" key="7">
    <source>
        <dbReference type="ARBA" id="ARBA00055745"/>
    </source>
</evidence>
<keyword evidence="3 8" id="KW-0597">Phosphoprotein</keyword>
<dbReference type="SMART" id="SM00387">
    <property type="entry name" value="HATPase_c"/>
    <property type="match status" value="1"/>
</dbReference>
<dbReference type="SMART" id="SM00448">
    <property type="entry name" value="REC"/>
    <property type="match status" value="1"/>
</dbReference>
<evidence type="ECO:0000256" key="3">
    <source>
        <dbReference type="ARBA" id="ARBA00022553"/>
    </source>
</evidence>
<dbReference type="InterPro" id="IPR036097">
    <property type="entry name" value="HisK_dim/P_sf"/>
</dbReference>
<comment type="function">
    <text evidence="7">Photoreceptor which exists in two forms that are reversibly interconvertible by light: the R form that absorbs maximally in the red region of the spectrum and the FR form that absorbs maximally in the far-red region.</text>
</comment>
<dbReference type="CDD" id="cd00130">
    <property type="entry name" value="PAS"/>
    <property type="match status" value="4"/>
</dbReference>
<evidence type="ECO:0000313" key="14">
    <source>
        <dbReference type="Proteomes" id="UP000271624"/>
    </source>
</evidence>
<dbReference type="InterPro" id="IPR003661">
    <property type="entry name" value="HisK_dim/P_dom"/>
</dbReference>
<dbReference type="NCBIfam" id="TIGR00229">
    <property type="entry name" value="sensory_box"/>
    <property type="match status" value="3"/>
</dbReference>
<dbReference type="Gene3D" id="3.40.50.2300">
    <property type="match status" value="1"/>
</dbReference>
<comment type="catalytic activity">
    <reaction evidence="1">
        <text>ATP + protein L-histidine = ADP + protein N-phospho-L-histidine.</text>
        <dbReference type="EC" id="2.7.13.3"/>
    </reaction>
</comment>
<dbReference type="Pfam" id="PF08447">
    <property type="entry name" value="PAS_3"/>
    <property type="match status" value="2"/>
</dbReference>
<dbReference type="Pfam" id="PF00072">
    <property type="entry name" value="Response_reg"/>
    <property type="match status" value="1"/>
</dbReference>
<evidence type="ECO:0000256" key="2">
    <source>
        <dbReference type="ARBA" id="ARBA00012438"/>
    </source>
</evidence>
<comment type="caution">
    <text evidence="13">The sequence shown here is derived from an EMBL/GenBank/DDBJ whole genome shotgun (WGS) entry which is preliminary data.</text>
</comment>
<dbReference type="InterPro" id="IPR011006">
    <property type="entry name" value="CheY-like_superfamily"/>
</dbReference>
<dbReference type="Pfam" id="PF13426">
    <property type="entry name" value="PAS_9"/>
    <property type="match status" value="2"/>
</dbReference>
<dbReference type="Gene3D" id="3.30.565.10">
    <property type="entry name" value="Histidine kinase-like ATPase, C-terminal domain"/>
    <property type="match status" value="1"/>
</dbReference>
<dbReference type="PROSITE" id="PS50113">
    <property type="entry name" value="PAC"/>
    <property type="match status" value="3"/>
</dbReference>
<dbReference type="SMART" id="SM00091">
    <property type="entry name" value="PAS"/>
    <property type="match status" value="3"/>
</dbReference>
<dbReference type="AlphaFoldDB" id="A0A3S1C4Z5"/>
<feature type="domain" description="Histidine kinase" evidence="9">
    <location>
        <begin position="607"/>
        <end position="829"/>
    </location>
</feature>
<dbReference type="InterPro" id="IPR003594">
    <property type="entry name" value="HATPase_dom"/>
</dbReference>
<feature type="modified residue" description="4-aspartylphosphate" evidence="8">
    <location>
        <position position="909"/>
    </location>
</feature>
<dbReference type="InterPro" id="IPR001610">
    <property type="entry name" value="PAC"/>
</dbReference>
<dbReference type="Gene3D" id="3.30.450.20">
    <property type="entry name" value="PAS domain"/>
    <property type="match status" value="3"/>
</dbReference>
<feature type="domain" description="Response regulatory" evidence="10">
    <location>
        <begin position="860"/>
        <end position="978"/>
    </location>
</feature>
<dbReference type="Gene3D" id="1.10.287.130">
    <property type="match status" value="1"/>
</dbReference>
<evidence type="ECO:0000259" key="12">
    <source>
        <dbReference type="PROSITE" id="PS50113"/>
    </source>
</evidence>
<dbReference type="PROSITE" id="PS50110">
    <property type="entry name" value="RESPONSE_REGULATORY"/>
    <property type="match status" value="1"/>
</dbReference>
<dbReference type="InterPro" id="IPR005467">
    <property type="entry name" value="His_kinase_dom"/>
</dbReference>